<keyword evidence="5" id="KW-0408">Iron</keyword>
<comment type="caution">
    <text evidence="7">The sequence shown here is derived from an EMBL/GenBank/DDBJ whole genome shotgun (WGS) entry which is preliminary data.</text>
</comment>
<evidence type="ECO:0000256" key="5">
    <source>
        <dbReference type="ARBA" id="ARBA00023004"/>
    </source>
</evidence>
<dbReference type="RefSeq" id="WP_347705964.1">
    <property type="nucleotide sequence ID" value="NZ_JBDPZD010000005.1"/>
</dbReference>
<comment type="cofactor">
    <cofactor evidence="1">
        <name>Fe(2+)</name>
        <dbReference type="ChEBI" id="CHEBI:29033"/>
    </cofactor>
</comment>
<dbReference type="PANTHER" id="PTHR13096">
    <property type="entry name" value="MINA53 MYC INDUCED NUCLEAR ANTIGEN"/>
    <property type="match status" value="1"/>
</dbReference>
<dbReference type="Gene3D" id="3.40.366.30">
    <property type="entry name" value="50S ribosomal protein L16 arginine hydroxylase, Chain A, Domain 2"/>
    <property type="match status" value="1"/>
</dbReference>
<evidence type="ECO:0000313" key="8">
    <source>
        <dbReference type="Proteomes" id="UP001495147"/>
    </source>
</evidence>
<dbReference type="PROSITE" id="PS51184">
    <property type="entry name" value="JMJC"/>
    <property type="match status" value="1"/>
</dbReference>
<keyword evidence="2" id="KW-0479">Metal-binding</keyword>
<dbReference type="Pfam" id="PF08007">
    <property type="entry name" value="JmjC_2"/>
    <property type="match status" value="1"/>
</dbReference>
<dbReference type="PANTHER" id="PTHR13096:SF8">
    <property type="entry name" value="RIBOSOMAL OXYGENASE 1"/>
    <property type="match status" value="1"/>
</dbReference>
<dbReference type="InterPro" id="IPR039994">
    <property type="entry name" value="NO66-like"/>
</dbReference>
<dbReference type="InterPro" id="IPR003347">
    <property type="entry name" value="JmjC_dom"/>
</dbReference>
<dbReference type="SMART" id="SM00558">
    <property type="entry name" value="JmjC"/>
    <property type="match status" value="1"/>
</dbReference>
<keyword evidence="3" id="KW-0223">Dioxygenase</keyword>
<gene>
    <name evidence="7" type="ORF">ABDJ85_16690</name>
</gene>
<dbReference type="Proteomes" id="UP001495147">
    <property type="component" value="Unassembled WGS sequence"/>
</dbReference>
<evidence type="ECO:0000256" key="1">
    <source>
        <dbReference type="ARBA" id="ARBA00001954"/>
    </source>
</evidence>
<evidence type="ECO:0000256" key="4">
    <source>
        <dbReference type="ARBA" id="ARBA00023002"/>
    </source>
</evidence>
<accession>A0ABV0G5W6</accession>
<organism evidence="7 8">
    <name type="scientific">Roseateles paludis</name>
    <dbReference type="NCBI Taxonomy" id="3145238"/>
    <lineage>
        <taxon>Bacteria</taxon>
        <taxon>Pseudomonadati</taxon>
        <taxon>Pseudomonadota</taxon>
        <taxon>Betaproteobacteria</taxon>
        <taxon>Burkholderiales</taxon>
        <taxon>Sphaerotilaceae</taxon>
        <taxon>Roseateles</taxon>
    </lineage>
</organism>
<proteinExistence type="predicted"/>
<protein>
    <submittedName>
        <fullName evidence="7">Cupin domain-containing protein</fullName>
    </submittedName>
</protein>
<name>A0ABV0G5W6_9BURK</name>
<reference evidence="7 8" key="1">
    <citation type="submission" date="2024-05" db="EMBL/GenBank/DDBJ databases">
        <title>Roseateles sp. DJS-2-20 16S ribosomal RNA gene Genome sequencing and assembly.</title>
        <authorList>
            <person name="Woo H."/>
        </authorList>
    </citation>
    <scope>NUCLEOTIDE SEQUENCE [LARGE SCALE GENOMIC DNA]</scope>
    <source>
        <strain evidence="7 8">DJS-2-20</strain>
    </source>
</reference>
<dbReference type="Gene3D" id="2.60.120.650">
    <property type="entry name" value="Cupin"/>
    <property type="match status" value="1"/>
</dbReference>
<evidence type="ECO:0000256" key="2">
    <source>
        <dbReference type="ARBA" id="ARBA00022723"/>
    </source>
</evidence>
<keyword evidence="8" id="KW-1185">Reference proteome</keyword>
<feature type="domain" description="JmjC" evidence="6">
    <location>
        <begin position="97"/>
        <end position="224"/>
    </location>
</feature>
<dbReference type="EMBL" id="JBDPZD010000005">
    <property type="protein sequence ID" value="MEO3693110.1"/>
    <property type="molecule type" value="Genomic_DNA"/>
</dbReference>
<evidence type="ECO:0000313" key="7">
    <source>
        <dbReference type="EMBL" id="MEO3693110.1"/>
    </source>
</evidence>
<keyword evidence="4" id="KW-0560">Oxidoreductase</keyword>
<dbReference type="InterPro" id="IPR046799">
    <property type="entry name" value="ROXA-like_wH"/>
</dbReference>
<evidence type="ECO:0000259" key="6">
    <source>
        <dbReference type="PROSITE" id="PS51184"/>
    </source>
</evidence>
<sequence length="370" mass="40632">MDIDVPTPLLGGISPATFMRRHWHKKPLLVRGAVPPVSPVTPQDMARLAASEDVESRLVSAFDGRWRLRHGPIARLPARSKPGWTLLVQGLDQHVPAARQLLDAFRFVPEARLDDLMVSYASDGGGVGPHFDSYDVFLIQVAGQRRWRIGRQPDARLKPNMPLRIIENFQPEAEFLLGPGDMLYLPPRWAHDGIAVGDGCMTASVGFRAGTQAELAAELLSRLEPARATAERRYADPGQPAVQAPGEVPAALQAFAREAVAAALAAPQALDQALGEWLTEPKPRVWFDAGGDWQPGQGVKLDRRSRMLFDAKHVFLNGESYLARGRDAQIMRKLANERSLSARELQRLSPGAQELVSQWAEAGWLHGEGA</sequence>
<dbReference type="SUPFAM" id="SSF51197">
    <property type="entry name" value="Clavaminate synthase-like"/>
    <property type="match status" value="1"/>
</dbReference>
<evidence type="ECO:0000256" key="3">
    <source>
        <dbReference type="ARBA" id="ARBA00022964"/>
    </source>
</evidence>
<dbReference type="Pfam" id="PF20514">
    <property type="entry name" value="WHD_ROXA"/>
    <property type="match status" value="1"/>
</dbReference>